<dbReference type="Proteomes" id="UP001054902">
    <property type="component" value="Unassembled WGS sequence"/>
</dbReference>
<evidence type="ECO:0000313" key="1">
    <source>
        <dbReference type="EMBL" id="GFH61502.1"/>
    </source>
</evidence>
<gene>
    <name evidence="1" type="ORF">CTEN210_17978</name>
</gene>
<proteinExistence type="predicted"/>
<organism evidence="1 2">
    <name type="scientific">Chaetoceros tenuissimus</name>
    <dbReference type="NCBI Taxonomy" id="426638"/>
    <lineage>
        <taxon>Eukaryota</taxon>
        <taxon>Sar</taxon>
        <taxon>Stramenopiles</taxon>
        <taxon>Ochrophyta</taxon>
        <taxon>Bacillariophyta</taxon>
        <taxon>Coscinodiscophyceae</taxon>
        <taxon>Chaetocerotophycidae</taxon>
        <taxon>Chaetocerotales</taxon>
        <taxon>Chaetocerotaceae</taxon>
        <taxon>Chaetoceros</taxon>
    </lineage>
</organism>
<evidence type="ECO:0000313" key="2">
    <source>
        <dbReference type="Proteomes" id="UP001054902"/>
    </source>
</evidence>
<reference evidence="1 2" key="1">
    <citation type="journal article" date="2021" name="Sci. Rep.">
        <title>The genome of the diatom Chaetoceros tenuissimus carries an ancient integrated fragment of an extant virus.</title>
        <authorList>
            <person name="Hongo Y."/>
            <person name="Kimura K."/>
            <person name="Takaki Y."/>
            <person name="Yoshida Y."/>
            <person name="Baba S."/>
            <person name="Kobayashi G."/>
            <person name="Nagasaki K."/>
            <person name="Hano T."/>
            <person name="Tomaru Y."/>
        </authorList>
    </citation>
    <scope>NUCLEOTIDE SEQUENCE [LARGE SCALE GENOMIC DNA]</scope>
    <source>
        <strain evidence="1 2">NIES-3715</strain>
    </source>
</reference>
<comment type="caution">
    <text evidence="1">The sequence shown here is derived from an EMBL/GenBank/DDBJ whole genome shotgun (WGS) entry which is preliminary data.</text>
</comment>
<accession>A0AAD3HF11</accession>
<protein>
    <submittedName>
        <fullName evidence="1">Uncharacterized protein</fullName>
    </submittedName>
</protein>
<dbReference type="AlphaFoldDB" id="A0AAD3HF11"/>
<dbReference type="EMBL" id="BLLK01000074">
    <property type="protein sequence ID" value="GFH61502.1"/>
    <property type="molecule type" value="Genomic_DNA"/>
</dbReference>
<keyword evidence="2" id="KW-1185">Reference proteome</keyword>
<sequence>MVTPREEECSYVQKKDEEMMVVADNSSNSNTVMDSTQFQDLLEDKYGESQYNMEEEEVFQLPDCEPLQEEDVGVGSMEISLLHSLLKIS</sequence>
<name>A0AAD3HF11_9STRA</name>